<accession>A0A024LSE0</accession>
<organism evidence="1">
    <name type="scientific">Bartonella schoenbuchensis</name>
    <dbReference type="NCBI Taxonomy" id="165694"/>
    <lineage>
        <taxon>Bacteria</taxon>
        <taxon>Pseudomonadati</taxon>
        <taxon>Pseudomonadota</taxon>
        <taxon>Alphaproteobacteria</taxon>
        <taxon>Hyphomicrobiales</taxon>
        <taxon>Bartonellaceae</taxon>
        <taxon>Bartonella</taxon>
    </lineage>
</organism>
<dbReference type="AlphaFoldDB" id="A0A024LSE0"/>
<name>A0A024LSE0_9HYPH</name>
<gene>
    <name evidence="1" type="ORF">BN1046_01232</name>
</gene>
<protein>
    <submittedName>
        <fullName evidence="1">Uncharacterized protein</fullName>
    </submittedName>
</protein>
<proteinExistence type="predicted"/>
<reference evidence="1" key="2">
    <citation type="submission" date="2014-05" db="EMBL/GenBank/DDBJ databases">
        <title>Genome sequencing of Bartonella spp. isolated from human blood.</title>
        <authorList>
            <person name="Raoult D."/>
        </authorList>
    </citation>
    <scope>NUCLEOTIDE SEQUENCE</scope>
    <source>
        <strain evidence="1">MVT06</strain>
    </source>
</reference>
<sequence>MVASHIVQAHNPEDIQNVASQVIQASGLSV</sequence>
<dbReference type="EMBL" id="HG977196">
    <property type="protein sequence ID" value="CDP80305.1"/>
    <property type="molecule type" value="Genomic_DNA"/>
</dbReference>
<evidence type="ECO:0000313" key="1">
    <source>
        <dbReference type="EMBL" id="CDP80305.1"/>
    </source>
</evidence>
<reference evidence="1" key="1">
    <citation type="submission" date="2013-11" db="EMBL/GenBank/DDBJ databases">
        <authorList>
            <person name="GENOMES U."/>
        </authorList>
    </citation>
    <scope>NUCLEOTIDE SEQUENCE</scope>
    <source>
        <strain evidence="1">MVT06</strain>
    </source>
</reference>